<evidence type="ECO:0000256" key="1">
    <source>
        <dbReference type="ARBA" id="ARBA00007789"/>
    </source>
</evidence>
<sequence length="334" mass="37451">MVTYNILDYSLIDEGSDARKALLQTVELARLAEKLGYRRFWVSEHHHVRSVAGSSPEMLMMHLADSTEHIRIGSGGVMLPHYSPYKVAENFRVLEALHPNRIDLGIGRSPSYQLVNRALNESKGKRLSYEQQIEDIHHYLTGKVINHRFRDLTAMPVIDTSPEMWLLGTGQGSAEIAAQQGLSYAYAHLAKPGGGHEAVRHYKDHFRPNSMLSRPRVMISIFAVVAETSKESEMLAKALDLWLLTVESSTPPPYYPSVDTTLKRGFSALEKEKIKHNRKRIFIGTPEQVANGIQKTAEEYQADEVTIVPNVFGSKNRMKGISLLADALDMGQAE</sequence>
<dbReference type="GO" id="GO:0016705">
    <property type="term" value="F:oxidoreductase activity, acting on paired donors, with incorporation or reduction of molecular oxygen"/>
    <property type="evidence" value="ECO:0007669"/>
    <property type="project" value="InterPro"/>
</dbReference>
<proteinExistence type="predicted"/>
<dbReference type="Proteomes" id="UP000199200">
    <property type="component" value="Unassembled WGS sequence"/>
</dbReference>
<dbReference type="RefSeq" id="WP_092051704.1">
    <property type="nucleotide sequence ID" value="NZ_FNZF01000002.1"/>
</dbReference>
<comment type="similarity">
    <text evidence="1">To bacterial alkanal monooxygenase alpha and beta chains.</text>
</comment>
<accession>A0A1H6XR80</accession>
<evidence type="ECO:0000313" key="3">
    <source>
        <dbReference type="EMBL" id="SEJ29277.1"/>
    </source>
</evidence>
<dbReference type="Gene3D" id="3.20.20.30">
    <property type="entry name" value="Luciferase-like domain"/>
    <property type="match status" value="1"/>
</dbReference>
<dbReference type="SUPFAM" id="SSF51679">
    <property type="entry name" value="Bacterial luciferase-like"/>
    <property type="match status" value="1"/>
</dbReference>
<dbReference type="EMBL" id="FNZF01000002">
    <property type="protein sequence ID" value="SEJ29277.1"/>
    <property type="molecule type" value="Genomic_DNA"/>
</dbReference>
<feature type="domain" description="Luciferase-like" evidence="2">
    <location>
        <begin position="20"/>
        <end position="297"/>
    </location>
</feature>
<dbReference type="AlphaFoldDB" id="A0A1H6XR80"/>
<reference evidence="4" key="1">
    <citation type="submission" date="2016-10" db="EMBL/GenBank/DDBJ databases">
        <authorList>
            <person name="Varghese N."/>
            <person name="Submissions S."/>
        </authorList>
    </citation>
    <scope>NUCLEOTIDE SEQUENCE [LARGE SCALE GENOMIC DNA]</scope>
    <source>
        <strain evidence="4">CGMCC 1.6763</strain>
    </source>
</reference>
<dbReference type="NCBIfam" id="TIGR03558">
    <property type="entry name" value="oxido_grp_1"/>
    <property type="match status" value="1"/>
</dbReference>
<dbReference type="PANTHER" id="PTHR30137">
    <property type="entry name" value="LUCIFERASE-LIKE MONOOXYGENASE"/>
    <property type="match status" value="1"/>
</dbReference>
<dbReference type="CDD" id="cd00347">
    <property type="entry name" value="Flavin_utilizing_monoxygenases"/>
    <property type="match status" value="1"/>
</dbReference>
<dbReference type="InterPro" id="IPR019949">
    <property type="entry name" value="CmoO-like"/>
</dbReference>
<evidence type="ECO:0000259" key="2">
    <source>
        <dbReference type="Pfam" id="PF00296"/>
    </source>
</evidence>
<dbReference type="Pfam" id="PF00296">
    <property type="entry name" value="Bac_luciferase"/>
    <property type="match status" value="1"/>
</dbReference>
<keyword evidence="4" id="KW-1185">Reference proteome</keyword>
<dbReference type="InterPro" id="IPR036661">
    <property type="entry name" value="Luciferase-like_sf"/>
</dbReference>
<organism evidence="3 4">
    <name type="scientific">Bhargavaea ginsengi</name>
    <dbReference type="NCBI Taxonomy" id="426757"/>
    <lineage>
        <taxon>Bacteria</taxon>
        <taxon>Bacillati</taxon>
        <taxon>Bacillota</taxon>
        <taxon>Bacilli</taxon>
        <taxon>Bacillales</taxon>
        <taxon>Caryophanaceae</taxon>
        <taxon>Bhargavaea</taxon>
    </lineage>
</organism>
<dbReference type="OrthoDB" id="9780518at2"/>
<dbReference type="InterPro" id="IPR011251">
    <property type="entry name" value="Luciferase-like_dom"/>
</dbReference>
<dbReference type="GO" id="GO:0005829">
    <property type="term" value="C:cytosol"/>
    <property type="evidence" value="ECO:0007669"/>
    <property type="project" value="TreeGrafter"/>
</dbReference>
<name>A0A1H6XR80_9BACL</name>
<evidence type="ECO:0000313" key="4">
    <source>
        <dbReference type="Proteomes" id="UP000199200"/>
    </source>
</evidence>
<protein>
    <submittedName>
        <fullName evidence="3">Luciferase family oxidoreductase, group 1</fullName>
    </submittedName>
</protein>
<gene>
    <name evidence="3" type="ORF">SAMN04488127_1523</name>
</gene>
<dbReference type="InterPro" id="IPR050766">
    <property type="entry name" value="Bact_Lucif_Oxidored"/>
</dbReference>
<dbReference type="STRING" id="426757.SAMN04488127_1523"/>
<dbReference type="PANTHER" id="PTHR30137:SF19">
    <property type="entry name" value="LUCIFERASE-LIKE MONOOXYGENASE"/>
    <property type="match status" value="1"/>
</dbReference>